<dbReference type="OrthoDB" id="4951074at2"/>
<dbReference type="EMBL" id="CP102487">
    <property type="protein sequence ID" value="UUX57912.1"/>
    <property type="molecule type" value="Genomic_DNA"/>
</dbReference>
<protein>
    <submittedName>
        <fullName evidence="3">Uncharacterized protein</fullName>
    </submittedName>
</protein>
<keyword evidence="4" id="KW-1185">Reference proteome</keyword>
<evidence type="ECO:0000256" key="1">
    <source>
        <dbReference type="SAM" id="MobiDB-lite"/>
    </source>
</evidence>
<evidence type="ECO:0000313" key="2">
    <source>
        <dbReference type="EMBL" id="QDY65818.1"/>
    </source>
</evidence>
<gene>
    <name evidence="2" type="ORF">FQA45_05550</name>
    <name evidence="3" type="ORF">NUH22_11375</name>
</gene>
<organism evidence="3 5">
    <name type="scientific">Glutamicibacter halophytocola</name>
    <dbReference type="NCBI Taxonomy" id="1933880"/>
    <lineage>
        <taxon>Bacteria</taxon>
        <taxon>Bacillati</taxon>
        <taxon>Actinomycetota</taxon>
        <taxon>Actinomycetes</taxon>
        <taxon>Micrococcales</taxon>
        <taxon>Micrococcaceae</taxon>
        <taxon>Glutamicibacter</taxon>
    </lineage>
</organism>
<reference evidence="3" key="2">
    <citation type="journal article" date="2022" name="Pest Manag. Sci.">
        <title>Glutamicibacter halophytocola-mediated host fitness of potato tuber moth on Solanaceae crops.</title>
        <authorList>
            <person name="Wang W."/>
            <person name="Xiao G."/>
            <person name="Du G."/>
            <person name="Chang L."/>
            <person name="Yang Y."/>
            <person name="Ye J."/>
            <person name="Chen B."/>
        </authorList>
    </citation>
    <scope>NUCLEOTIDE SEQUENCE</scope>
    <source>
        <strain evidence="3">S2</strain>
    </source>
</reference>
<reference evidence="2 4" key="1">
    <citation type="submission" date="2019-07" db="EMBL/GenBank/DDBJ databases">
        <title>Complete Genome Sequence of drought tolerant Plant Growth-Promoting Rhizobacterium Glutamicibacter halophytocola DR408.</title>
        <authorList>
            <person name="Nishu S.D."/>
            <person name="Lee T.K."/>
        </authorList>
    </citation>
    <scope>NUCLEOTIDE SEQUENCE [LARGE SCALE GENOMIC DNA]</scope>
    <source>
        <strain evidence="2 4">DR408</strain>
    </source>
</reference>
<name>A0A5B8INB1_9MICC</name>
<dbReference type="KEGG" id="gar:AOZ07_11640"/>
<dbReference type="AlphaFoldDB" id="A0A5B8INB1"/>
<evidence type="ECO:0000313" key="3">
    <source>
        <dbReference type="EMBL" id="UUX57912.1"/>
    </source>
</evidence>
<dbReference type="Proteomes" id="UP001060018">
    <property type="component" value="Chromosome"/>
</dbReference>
<dbReference type="EMBL" id="CP042260">
    <property type="protein sequence ID" value="QDY65818.1"/>
    <property type="molecule type" value="Genomic_DNA"/>
</dbReference>
<accession>A0A5B8INB1</accession>
<proteinExistence type="predicted"/>
<sequence length="105" mass="11691">MTSEQEPTRGRRKRPRVVAPPQHLEQRVQLTGSYTPVPHSASVDRALADPQSADGPASAIARNQAQRSADPLAEFVAKDQDPRMWGEAKEDLAEDMKREKPPHWG</sequence>
<feature type="region of interest" description="Disordered" evidence="1">
    <location>
        <begin position="1"/>
        <end position="105"/>
    </location>
</feature>
<dbReference type="RefSeq" id="WP_060702152.1">
    <property type="nucleotide sequence ID" value="NZ_CP012750.1"/>
</dbReference>
<feature type="compositionally biased region" description="Basic and acidic residues" evidence="1">
    <location>
        <begin position="76"/>
        <end position="105"/>
    </location>
</feature>
<evidence type="ECO:0000313" key="5">
    <source>
        <dbReference type="Proteomes" id="UP001060018"/>
    </source>
</evidence>
<dbReference type="Proteomes" id="UP000320717">
    <property type="component" value="Chromosome"/>
</dbReference>
<evidence type="ECO:0000313" key="4">
    <source>
        <dbReference type="Proteomes" id="UP000320717"/>
    </source>
</evidence>